<keyword evidence="2 7" id="KW-0479">Metal-binding</keyword>
<evidence type="ECO:0000256" key="1">
    <source>
        <dbReference type="ARBA" id="ARBA00008023"/>
    </source>
</evidence>
<dbReference type="RefSeq" id="WP_044087076.1">
    <property type="nucleotide sequence ID" value="NZ_ATLK01000001.1"/>
</dbReference>
<dbReference type="eggNOG" id="COG0127">
    <property type="taxonomic scope" value="Bacteria"/>
</dbReference>
<feature type="binding site" evidence="7">
    <location>
        <position position="74"/>
    </location>
    <ligand>
        <name>Mg(2+)</name>
        <dbReference type="ChEBI" id="CHEBI:18420"/>
    </ligand>
</feature>
<keyword evidence="9" id="KW-1185">Reference proteome</keyword>
<dbReference type="GO" id="GO:0005829">
    <property type="term" value="C:cytosol"/>
    <property type="evidence" value="ECO:0007669"/>
    <property type="project" value="TreeGrafter"/>
</dbReference>
<name>A0A080N312_9BIFI</name>
<proteinExistence type="inferred from homology"/>
<dbReference type="GO" id="GO:0036222">
    <property type="term" value="F:XTP diphosphatase activity"/>
    <property type="evidence" value="ECO:0007669"/>
    <property type="project" value="UniProtKB-UniRule"/>
</dbReference>
<evidence type="ECO:0000256" key="3">
    <source>
        <dbReference type="ARBA" id="ARBA00022741"/>
    </source>
</evidence>
<dbReference type="Gene3D" id="3.90.950.10">
    <property type="match status" value="1"/>
</dbReference>
<evidence type="ECO:0000313" key="8">
    <source>
        <dbReference type="EMBL" id="KFF31488.1"/>
    </source>
</evidence>
<dbReference type="GO" id="GO:0009117">
    <property type="term" value="P:nucleotide metabolic process"/>
    <property type="evidence" value="ECO:0007669"/>
    <property type="project" value="UniProtKB-KW"/>
</dbReference>
<comment type="function">
    <text evidence="7">Pyrophosphatase that catalyzes the hydrolysis of nucleoside triphosphates to their monophosphate derivatives, with a high preference for the non-canonical purine nucleotides XTP (xanthosine triphosphate), dITP (deoxyinosine triphosphate) and ITP. Seems to function as a house-cleaning enzyme that removes non-canonical purine nucleotides from the nucleotide pool, thus preventing their incorporation into DNA/RNA and avoiding chromosomal lesions.</text>
</comment>
<organism evidence="8 9">
    <name type="scientific">Bifidobacterium bombi DSM 19703</name>
    <dbReference type="NCBI Taxonomy" id="1341695"/>
    <lineage>
        <taxon>Bacteria</taxon>
        <taxon>Bacillati</taxon>
        <taxon>Actinomycetota</taxon>
        <taxon>Actinomycetes</taxon>
        <taxon>Bifidobacteriales</taxon>
        <taxon>Bifidobacteriaceae</taxon>
        <taxon>Bifidobacterium</taxon>
    </lineage>
</organism>
<dbReference type="Pfam" id="PF01725">
    <property type="entry name" value="Ham1p_like"/>
    <property type="match status" value="2"/>
</dbReference>
<keyword evidence="5 7" id="KW-0460">Magnesium</keyword>
<sequence length="277" mass="29275">MKFVVATHNEGKLPEIVTIVEGVLGQRAVDMELVSAGSLGLPDPVETGVTFEENALLKARDVAKRTGLPALADDSGLIVDVMGRAPGILSARWSGSHGDDTANMNLLLAQLSDIPDNKRTARFCCAAALVVPVSGGHGSAKSRADEGVLIREARSGQANSADGCFQETVRLGEMKGVVIRAPRGGHGFGYDPIFVPDDQPADHAVGCVHGDVGAVKGSTRMNMDYDASINRREGVRRRTLPLTSAEMTPEEKNAISHRCKAFTALAPAIGELLRTVQ</sequence>
<dbReference type="PANTHER" id="PTHR11067">
    <property type="entry name" value="INOSINE TRIPHOSPHATE PYROPHOSPHATASE/HAM1 PROTEIN"/>
    <property type="match status" value="1"/>
</dbReference>
<dbReference type="HAMAP" id="MF_01405">
    <property type="entry name" value="Non_canon_purine_NTPase"/>
    <property type="match status" value="1"/>
</dbReference>
<comment type="caution">
    <text evidence="7">Lacks conserved residue(s) required for the propagation of feature annotation.</text>
</comment>
<dbReference type="EMBL" id="ATLK01000001">
    <property type="protein sequence ID" value="KFF31488.1"/>
    <property type="molecule type" value="Genomic_DNA"/>
</dbReference>
<dbReference type="InterPro" id="IPR002637">
    <property type="entry name" value="RdgB/HAM1"/>
</dbReference>
<evidence type="ECO:0000256" key="7">
    <source>
        <dbReference type="HAMAP-Rule" id="MF_01405"/>
    </source>
</evidence>
<evidence type="ECO:0000256" key="2">
    <source>
        <dbReference type="ARBA" id="ARBA00022723"/>
    </source>
</evidence>
<keyword evidence="6 7" id="KW-0546">Nucleotide metabolism</keyword>
<comment type="subunit">
    <text evidence="7">Homodimer.</text>
</comment>
<feature type="binding site" evidence="7">
    <location>
        <begin position="257"/>
        <end position="258"/>
    </location>
    <ligand>
        <name>substrate</name>
    </ligand>
</feature>
<feature type="binding site" evidence="7">
    <location>
        <begin position="188"/>
        <end position="191"/>
    </location>
    <ligand>
        <name>substrate</name>
    </ligand>
</feature>
<comment type="catalytic activity">
    <reaction evidence="7">
        <text>ITP + H2O = IMP + diphosphate + H(+)</text>
        <dbReference type="Rhea" id="RHEA:29399"/>
        <dbReference type="ChEBI" id="CHEBI:15377"/>
        <dbReference type="ChEBI" id="CHEBI:15378"/>
        <dbReference type="ChEBI" id="CHEBI:33019"/>
        <dbReference type="ChEBI" id="CHEBI:58053"/>
        <dbReference type="ChEBI" id="CHEBI:61402"/>
        <dbReference type="EC" id="3.6.1.66"/>
    </reaction>
</comment>
<dbReference type="GO" id="GO:0036220">
    <property type="term" value="F:ITP diphosphatase activity"/>
    <property type="evidence" value="ECO:0007669"/>
    <property type="project" value="UniProtKB-UniRule"/>
</dbReference>
<comment type="cofactor">
    <cofactor evidence="7">
        <name>Mg(2+)</name>
        <dbReference type="ChEBI" id="CHEBI:18420"/>
    </cofactor>
    <text evidence="7">Binds 1 Mg(2+) ion per subunit.</text>
</comment>
<dbReference type="GO" id="GO:0000166">
    <property type="term" value="F:nucleotide binding"/>
    <property type="evidence" value="ECO:0007669"/>
    <property type="project" value="UniProtKB-KW"/>
</dbReference>
<evidence type="ECO:0000313" key="9">
    <source>
        <dbReference type="Proteomes" id="UP000028730"/>
    </source>
</evidence>
<keyword evidence="4 7" id="KW-0378">Hydrolase</keyword>
<dbReference type="GO" id="GO:0009146">
    <property type="term" value="P:purine nucleoside triphosphate catabolic process"/>
    <property type="evidence" value="ECO:0007669"/>
    <property type="project" value="UniProtKB-UniRule"/>
</dbReference>
<comment type="caution">
    <text evidence="8">The sequence shown here is derived from an EMBL/GenBank/DDBJ whole genome shotgun (WGS) entry which is preliminary data.</text>
</comment>
<dbReference type="OrthoDB" id="9807456at2"/>
<dbReference type="AlphaFoldDB" id="A0A080N312"/>
<dbReference type="Proteomes" id="UP000028730">
    <property type="component" value="Unassembled WGS sequence"/>
</dbReference>
<dbReference type="GO" id="GO:0017111">
    <property type="term" value="F:ribonucleoside triphosphate phosphatase activity"/>
    <property type="evidence" value="ECO:0007669"/>
    <property type="project" value="InterPro"/>
</dbReference>
<comment type="catalytic activity">
    <reaction evidence="7">
        <text>XTP + H2O = XMP + diphosphate + H(+)</text>
        <dbReference type="Rhea" id="RHEA:28610"/>
        <dbReference type="ChEBI" id="CHEBI:15377"/>
        <dbReference type="ChEBI" id="CHEBI:15378"/>
        <dbReference type="ChEBI" id="CHEBI:33019"/>
        <dbReference type="ChEBI" id="CHEBI:57464"/>
        <dbReference type="ChEBI" id="CHEBI:61314"/>
        <dbReference type="EC" id="3.6.1.66"/>
    </reaction>
</comment>
<comment type="catalytic activity">
    <reaction evidence="7">
        <text>dITP + H2O = dIMP + diphosphate + H(+)</text>
        <dbReference type="Rhea" id="RHEA:28342"/>
        <dbReference type="ChEBI" id="CHEBI:15377"/>
        <dbReference type="ChEBI" id="CHEBI:15378"/>
        <dbReference type="ChEBI" id="CHEBI:33019"/>
        <dbReference type="ChEBI" id="CHEBI:61194"/>
        <dbReference type="ChEBI" id="CHEBI:61382"/>
        <dbReference type="EC" id="3.6.1.66"/>
    </reaction>
</comment>
<dbReference type="InterPro" id="IPR029001">
    <property type="entry name" value="ITPase-like_fam"/>
</dbReference>
<feature type="binding site" evidence="7">
    <location>
        <position position="75"/>
    </location>
    <ligand>
        <name>substrate</name>
    </ligand>
</feature>
<accession>A0A080N312</accession>
<protein>
    <recommendedName>
        <fullName evidence="7">dITP/XTP pyrophosphatase</fullName>
        <ecNumber evidence="7">3.6.1.66</ecNumber>
    </recommendedName>
    <alternativeName>
        <fullName evidence="7">Non-canonical purine NTP pyrophosphatase</fullName>
    </alternativeName>
    <alternativeName>
        <fullName evidence="7">Non-standard purine NTP pyrophosphatase</fullName>
    </alternativeName>
    <alternativeName>
        <fullName evidence="7">Nucleoside-triphosphate diphosphatase</fullName>
    </alternativeName>
    <alternativeName>
        <fullName evidence="7">Nucleoside-triphosphate pyrophosphatase</fullName>
        <shortName evidence="7">NTPase</shortName>
    </alternativeName>
</protein>
<keyword evidence="3 7" id="KW-0547">Nucleotide-binding</keyword>
<dbReference type="EC" id="3.6.1.66" evidence="7"/>
<feature type="active site" description="Proton acceptor" evidence="7">
    <location>
        <position position="74"/>
    </location>
</feature>
<dbReference type="CDD" id="cd00515">
    <property type="entry name" value="HAM1"/>
    <property type="match status" value="1"/>
</dbReference>
<evidence type="ECO:0000256" key="4">
    <source>
        <dbReference type="ARBA" id="ARBA00022801"/>
    </source>
</evidence>
<reference evidence="8 9" key="1">
    <citation type="journal article" date="2014" name="Appl. Environ. Microbiol.">
        <title>Genomic encyclopedia of type strains of the genus Bifidobacterium.</title>
        <authorList>
            <person name="Milani C."/>
            <person name="Lugli G.A."/>
            <person name="Duranti S."/>
            <person name="Turroni F."/>
            <person name="Bottacini F."/>
            <person name="Mangifesta M."/>
            <person name="Sanchez B."/>
            <person name="Viappiani A."/>
            <person name="Mancabelli L."/>
            <person name="Taminiau B."/>
            <person name="Delcenserie V."/>
            <person name="Barrangou R."/>
            <person name="Margolles A."/>
            <person name="van Sinderen D."/>
            <person name="Ventura M."/>
        </authorList>
    </citation>
    <scope>NUCLEOTIDE SEQUENCE [LARGE SCALE GENOMIC DNA]</scope>
    <source>
        <strain evidence="8 9">DSM 19703</strain>
    </source>
</reference>
<feature type="binding site" evidence="7">
    <location>
        <position position="252"/>
    </location>
    <ligand>
        <name>substrate</name>
    </ligand>
</feature>
<comment type="similarity">
    <text evidence="1 7">Belongs to the HAM1 NTPase family.</text>
</comment>
<evidence type="ECO:0000256" key="6">
    <source>
        <dbReference type="ARBA" id="ARBA00023080"/>
    </source>
</evidence>
<gene>
    <name evidence="8" type="ORF">BBOMB_0856</name>
</gene>
<dbReference type="GO" id="GO:0035870">
    <property type="term" value="F:dITP diphosphatase activity"/>
    <property type="evidence" value="ECO:0007669"/>
    <property type="project" value="UniProtKB-UniRule"/>
</dbReference>
<dbReference type="PANTHER" id="PTHR11067:SF9">
    <property type="entry name" value="INOSINE TRIPHOSPHATE PYROPHOSPHATASE"/>
    <property type="match status" value="1"/>
</dbReference>
<evidence type="ECO:0000256" key="5">
    <source>
        <dbReference type="ARBA" id="ARBA00022842"/>
    </source>
</evidence>
<dbReference type="GO" id="GO:0046872">
    <property type="term" value="F:metal ion binding"/>
    <property type="evidence" value="ECO:0007669"/>
    <property type="project" value="UniProtKB-KW"/>
</dbReference>
<dbReference type="SUPFAM" id="SSF52972">
    <property type="entry name" value="ITPase-like"/>
    <property type="match status" value="2"/>
</dbReference>
<dbReference type="InterPro" id="IPR020922">
    <property type="entry name" value="dITP/XTP_pyrophosphatase"/>
</dbReference>
<dbReference type="STRING" id="1341695.BBOMB_0856"/>
<feature type="binding site" evidence="7">
    <location>
        <begin position="7"/>
        <end position="12"/>
    </location>
    <ligand>
        <name>substrate</name>
    </ligand>
</feature>